<feature type="domain" description="Rhamnogalacturonase A/B/Epimerase-like pectate lyase" evidence="2">
    <location>
        <begin position="80"/>
        <end position="159"/>
    </location>
</feature>
<dbReference type="Proteomes" id="UP000247346">
    <property type="component" value="Unassembled WGS sequence"/>
</dbReference>
<evidence type="ECO:0000313" key="4">
    <source>
        <dbReference type="EMBL" id="PPU81041.1"/>
    </source>
</evidence>
<sequence>MFLGSHVMPPMRLSPQRPFSPKREMDMQQNSNGQRPLAGMSRRDFSRFVGLGGMAGVAALAGVDVAGANTTQAAATASPIVNVKDFGAVGDGATNDQPAIQAALDSVGTDGGYVFFPAGSYRVDFPLFVKSKVNSAAGFVVAGSGQNCAIRAGENFPTNVALVYVLGGNAALFDLGLDGMNRAQNGVEYAYSAPDRPDDRTILIRGVAFSRFLSNGFHCVGGEGYQIRECFFNSIGDYAVYNRDGGINSFVEGNYMLGCGGVYLGSTSAQPEGVRIVNNSILASAGAGIGVYVDHGLEINISHNVIDQVKVASVQITNNSSYVKCIGNWLSGPPGTVVCSLSQDANSITFADNTFEGGDFQLSVVSDTVGRIHDITVHNNIFNNTRDTAMFFNNISRVSIIGNHCRSSGKESLFWGGGQYGVAMGNVLWKGPNAAAGLVQNTNIGW</sequence>
<dbReference type="InterPro" id="IPR011050">
    <property type="entry name" value="Pectin_lyase_fold/virulence"/>
</dbReference>
<proteinExistence type="predicted"/>
<evidence type="ECO:0000259" key="2">
    <source>
        <dbReference type="Pfam" id="PF12708"/>
    </source>
</evidence>
<organism evidence="4 5">
    <name type="scientific">Xanthomonas sacchari</name>
    <dbReference type="NCBI Taxonomy" id="56458"/>
    <lineage>
        <taxon>Bacteria</taxon>
        <taxon>Pseudomonadati</taxon>
        <taxon>Pseudomonadota</taxon>
        <taxon>Gammaproteobacteria</taxon>
        <taxon>Lysobacterales</taxon>
        <taxon>Lysobacteraceae</taxon>
        <taxon>Xanthomonas</taxon>
    </lineage>
</organism>
<reference evidence="4 5" key="1">
    <citation type="submission" date="2016-08" db="EMBL/GenBank/DDBJ databases">
        <authorList>
            <person name="Seilhamer J.J."/>
        </authorList>
    </citation>
    <scope>NUCLEOTIDE SEQUENCE [LARGE SCALE GENOMIC DNA]</scope>
    <source>
        <strain evidence="4 5">CFBP4641</strain>
    </source>
</reference>
<evidence type="ECO:0008006" key="6">
    <source>
        <dbReference type="Google" id="ProtNLM"/>
    </source>
</evidence>
<dbReference type="EMBL" id="MDEK01000015">
    <property type="protein sequence ID" value="PPU81041.1"/>
    <property type="molecule type" value="Genomic_DNA"/>
</dbReference>
<dbReference type="InterPro" id="IPR006626">
    <property type="entry name" value="PbH1"/>
</dbReference>
<dbReference type="InterPro" id="IPR024535">
    <property type="entry name" value="RHGA/B-epi-like_pectate_lyase"/>
</dbReference>
<feature type="region of interest" description="Disordered" evidence="1">
    <location>
        <begin position="1"/>
        <end position="39"/>
    </location>
</feature>
<dbReference type="SUPFAM" id="SSF51126">
    <property type="entry name" value="Pectin lyase-like"/>
    <property type="match status" value="1"/>
</dbReference>
<feature type="domain" description="Right handed beta helix" evidence="3">
    <location>
        <begin position="199"/>
        <end position="328"/>
    </location>
</feature>
<dbReference type="SMART" id="SM00710">
    <property type="entry name" value="PbH1"/>
    <property type="match status" value="5"/>
</dbReference>
<evidence type="ECO:0000256" key="1">
    <source>
        <dbReference type="SAM" id="MobiDB-lite"/>
    </source>
</evidence>
<dbReference type="InterPro" id="IPR012334">
    <property type="entry name" value="Pectin_lyas_fold"/>
</dbReference>
<evidence type="ECO:0000313" key="5">
    <source>
        <dbReference type="Proteomes" id="UP000247346"/>
    </source>
</evidence>
<dbReference type="InterPro" id="IPR039448">
    <property type="entry name" value="Beta_helix"/>
</dbReference>
<name>A0A2P5Z0U8_9XANT</name>
<dbReference type="Gene3D" id="2.160.20.10">
    <property type="entry name" value="Single-stranded right-handed beta-helix, Pectin lyase-like"/>
    <property type="match status" value="1"/>
</dbReference>
<comment type="caution">
    <text evidence="4">The sequence shown here is derived from an EMBL/GenBank/DDBJ whole genome shotgun (WGS) entry which is preliminary data.</text>
</comment>
<protein>
    <recommendedName>
        <fullName evidence="6">Pectate lyase superfamily protein domain-containing protein</fullName>
    </recommendedName>
</protein>
<dbReference type="Pfam" id="PF13229">
    <property type="entry name" value="Beta_helix"/>
    <property type="match status" value="1"/>
</dbReference>
<evidence type="ECO:0000259" key="3">
    <source>
        <dbReference type="Pfam" id="PF13229"/>
    </source>
</evidence>
<dbReference type="AlphaFoldDB" id="A0A2P5Z0U8"/>
<accession>A0A2P5Z0U8</accession>
<gene>
    <name evidence="4" type="ORF">XsacCFBP4641_15790</name>
</gene>
<dbReference type="Pfam" id="PF12708">
    <property type="entry name" value="Pect-lyase_RHGA_epim"/>
    <property type="match status" value="1"/>
</dbReference>